<dbReference type="PROSITE" id="PS51000">
    <property type="entry name" value="HTH_DEOR_2"/>
    <property type="match status" value="1"/>
</dbReference>
<dbReference type="InterPro" id="IPR050313">
    <property type="entry name" value="Carb_Metab_HTH_regulators"/>
</dbReference>
<keyword evidence="3" id="KW-0805">Transcription regulation</keyword>
<evidence type="ECO:0000256" key="2">
    <source>
        <dbReference type="ARBA" id="ARBA00022491"/>
    </source>
</evidence>
<dbReference type="Gene3D" id="3.40.50.1360">
    <property type="match status" value="1"/>
</dbReference>
<dbReference type="PROSITE" id="PS00894">
    <property type="entry name" value="HTH_DEOR_1"/>
    <property type="match status" value="1"/>
</dbReference>
<gene>
    <name evidence="8" type="ORF">ACFSBI_04420</name>
</gene>
<dbReference type="InterPro" id="IPR001034">
    <property type="entry name" value="DeoR_HTH"/>
</dbReference>
<evidence type="ECO:0000313" key="8">
    <source>
        <dbReference type="EMBL" id="MFD1720784.1"/>
    </source>
</evidence>
<dbReference type="SUPFAM" id="SSF100950">
    <property type="entry name" value="NagB/RpiA/CoA transferase-like"/>
    <property type="match status" value="1"/>
</dbReference>
<comment type="caution">
    <text evidence="8">The sequence shown here is derived from an EMBL/GenBank/DDBJ whole genome shotgun (WGS) entry which is preliminary data.</text>
</comment>
<evidence type="ECO:0000256" key="5">
    <source>
        <dbReference type="ARBA" id="ARBA00023163"/>
    </source>
</evidence>
<evidence type="ECO:0000256" key="1">
    <source>
        <dbReference type="ARBA" id="ARBA00021390"/>
    </source>
</evidence>
<dbReference type="InterPro" id="IPR037171">
    <property type="entry name" value="NagB/RpiA_transferase-like"/>
</dbReference>
<proteinExistence type="predicted"/>
<keyword evidence="4 8" id="KW-0238">DNA-binding</keyword>
<dbReference type="SUPFAM" id="SSF46785">
    <property type="entry name" value="Winged helix' DNA-binding domain"/>
    <property type="match status" value="1"/>
</dbReference>
<dbReference type="InterPro" id="IPR036390">
    <property type="entry name" value="WH_DNA-bd_sf"/>
</dbReference>
<dbReference type="Gene3D" id="1.10.10.10">
    <property type="entry name" value="Winged helix-like DNA-binding domain superfamily/Winged helix DNA-binding domain"/>
    <property type="match status" value="1"/>
</dbReference>
<dbReference type="InterPro" id="IPR018356">
    <property type="entry name" value="Tscrpt_reg_HTH_DeoR_CS"/>
</dbReference>
<evidence type="ECO:0000256" key="6">
    <source>
        <dbReference type="ARBA" id="ARBA00024937"/>
    </source>
</evidence>
<comment type="function">
    <text evidence="6">Repressor of the lactose catabolism operon. Galactose-6-phosphate is the inducer.</text>
</comment>
<dbReference type="InterPro" id="IPR036388">
    <property type="entry name" value="WH-like_DNA-bd_sf"/>
</dbReference>
<evidence type="ECO:0000256" key="3">
    <source>
        <dbReference type="ARBA" id="ARBA00023015"/>
    </source>
</evidence>
<organism evidence="8 9">
    <name type="scientific">Amnibacterium endophyticum</name>
    <dbReference type="NCBI Taxonomy" id="2109337"/>
    <lineage>
        <taxon>Bacteria</taxon>
        <taxon>Bacillati</taxon>
        <taxon>Actinomycetota</taxon>
        <taxon>Actinomycetes</taxon>
        <taxon>Micrococcales</taxon>
        <taxon>Microbacteriaceae</taxon>
        <taxon>Amnibacterium</taxon>
    </lineage>
</organism>
<name>A0ABW4LCA9_9MICO</name>
<keyword evidence="2" id="KW-0678">Repressor</keyword>
<dbReference type="Pfam" id="PF08220">
    <property type="entry name" value="HTH_DeoR"/>
    <property type="match status" value="1"/>
</dbReference>
<sequence>MYATERHQRIIDELDASGRVSVAALSRTFDVTAETIRRDLDALEEAGALRRVHGGAVRRISPVEPGLREREQRNGPAKRRIARAARDLIASAAPSSIALDAGTTTGALADLLVDHAPVDGALDVVSNAMPVVLALQDNPRLVVHAVGGVVRPETSAAVGVAALDAFAAVRCDLAFVGANGISAGFGLSTPDEREAAVKSAMIRCARRAVALVDAAKFGTEAFIRFAALETLDVLITDRAPDDELAAALETAGVEVVVA</sequence>
<reference evidence="9" key="1">
    <citation type="journal article" date="2019" name="Int. J. Syst. Evol. Microbiol.">
        <title>The Global Catalogue of Microorganisms (GCM) 10K type strain sequencing project: providing services to taxonomists for standard genome sequencing and annotation.</title>
        <authorList>
            <consortium name="The Broad Institute Genomics Platform"/>
            <consortium name="The Broad Institute Genome Sequencing Center for Infectious Disease"/>
            <person name="Wu L."/>
            <person name="Ma J."/>
        </authorList>
    </citation>
    <scope>NUCLEOTIDE SEQUENCE [LARGE SCALE GENOMIC DNA]</scope>
    <source>
        <strain evidence="9">CGMCC 1.12471</strain>
    </source>
</reference>
<feature type="domain" description="HTH deoR-type" evidence="7">
    <location>
        <begin position="3"/>
        <end position="58"/>
    </location>
</feature>
<dbReference type="PANTHER" id="PTHR30363:SF4">
    <property type="entry name" value="GLYCEROL-3-PHOSPHATE REGULON REPRESSOR"/>
    <property type="match status" value="1"/>
</dbReference>
<dbReference type="PRINTS" id="PR00037">
    <property type="entry name" value="HTHLACR"/>
</dbReference>
<dbReference type="Proteomes" id="UP001597347">
    <property type="component" value="Unassembled WGS sequence"/>
</dbReference>
<keyword evidence="5" id="KW-0804">Transcription</keyword>
<dbReference type="EMBL" id="JBHUEA010000004">
    <property type="protein sequence ID" value="MFD1720784.1"/>
    <property type="molecule type" value="Genomic_DNA"/>
</dbReference>
<dbReference type="RefSeq" id="WP_377932428.1">
    <property type="nucleotide sequence ID" value="NZ_JBHUEA010000004.1"/>
</dbReference>
<dbReference type="GO" id="GO:0003677">
    <property type="term" value="F:DNA binding"/>
    <property type="evidence" value="ECO:0007669"/>
    <property type="project" value="UniProtKB-KW"/>
</dbReference>
<evidence type="ECO:0000256" key="4">
    <source>
        <dbReference type="ARBA" id="ARBA00023125"/>
    </source>
</evidence>
<dbReference type="SMART" id="SM01134">
    <property type="entry name" value="DeoRC"/>
    <property type="match status" value="1"/>
</dbReference>
<evidence type="ECO:0000259" key="7">
    <source>
        <dbReference type="PROSITE" id="PS51000"/>
    </source>
</evidence>
<dbReference type="InterPro" id="IPR014036">
    <property type="entry name" value="DeoR-like_C"/>
</dbReference>
<dbReference type="PANTHER" id="PTHR30363">
    <property type="entry name" value="HTH-TYPE TRANSCRIPTIONAL REGULATOR SRLR-RELATED"/>
    <property type="match status" value="1"/>
</dbReference>
<protein>
    <recommendedName>
        <fullName evidence="1">Lactose phosphotransferase system repressor</fullName>
    </recommendedName>
</protein>
<dbReference type="SMART" id="SM00420">
    <property type="entry name" value="HTH_DEOR"/>
    <property type="match status" value="1"/>
</dbReference>
<keyword evidence="9" id="KW-1185">Reference proteome</keyword>
<evidence type="ECO:0000313" key="9">
    <source>
        <dbReference type="Proteomes" id="UP001597347"/>
    </source>
</evidence>
<accession>A0ABW4LCA9</accession>
<dbReference type="Pfam" id="PF00455">
    <property type="entry name" value="DeoRC"/>
    <property type="match status" value="1"/>
</dbReference>